<dbReference type="EMBL" id="HG916855">
    <property type="protein sequence ID" value="CDM62345.1"/>
    <property type="molecule type" value="Genomic_DNA"/>
</dbReference>
<dbReference type="RefSeq" id="WP_024316351.1">
    <property type="nucleotide sequence ID" value="NZ_ATTO01000032.1"/>
</dbReference>
<sequence length="112" mass="12782">MRHLLDATEQSVATENWYAALMLALTLPDICSKADGNGEKRYVTWARQWVEPGFTFDILVHGNQEAKEARLELLSLLRLSDRTEEQIPRMSELSTVMEETKGDPFVVTISNR</sequence>
<dbReference type="Proteomes" id="UP000019443">
    <property type="component" value="Plasmid pLPU83d"/>
</dbReference>
<keyword evidence="1" id="KW-0614">Plasmid</keyword>
<dbReference type="KEGG" id="rhl:LPU83_pLPU83d_0975"/>
<geneLocation type="plasmid" evidence="1 2">
    <name>pLPU83d</name>
</geneLocation>
<evidence type="ECO:0000313" key="2">
    <source>
        <dbReference type="Proteomes" id="UP000019443"/>
    </source>
</evidence>
<evidence type="ECO:0000313" key="1">
    <source>
        <dbReference type="EMBL" id="CDM62345.1"/>
    </source>
</evidence>
<dbReference type="HOGENOM" id="CLU_2143849_0_0_5"/>
<accession>W6RQ90</accession>
<organism evidence="1 2">
    <name type="scientific">Rhizobium favelukesii</name>
    <dbReference type="NCBI Taxonomy" id="348824"/>
    <lineage>
        <taxon>Bacteria</taxon>
        <taxon>Pseudomonadati</taxon>
        <taxon>Pseudomonadota</taxon>
        <taxon>Alphaproteobacteria</taxon>
        <taxon>Hyphomicrobiales</taxon>
        <taxon>Rhizobiaceae</taxon>
        <taxon>Rhizobium/Agrobacterium group</taxon>
        <taxon>Rhizobium</taxon>
    </lineage>
</organism>
<reference evidence="1" key="1">
    <citation type="submission" date="2013-11" db="EMBL/GenBank/DDBJ databases">
        <title>Draft genome sequence of the broad-host-range Rhizobium sp. LPU83 strain, a member of the low-genetic diversity Oregon-like Rhizobium sp. group.</title>
        <authorList>
            <person name="Wibberg D."/>
            <person name="Puehler A."/>
            <person name="Schlueter A."/>
        </authorList>
    </citation>
    <scope>NUCLEOTIDE SEQUENCE [LARGE SCALE GENOMIC DNA]</scope>
    <source>
        <strain evidence="1">LPU83</strain>
        <plasmid evidence="1">pLPU83d</plasmid>
    </source>
</reference>
<keyword evidence="2" id="KW-1185">Reference proteome</keyword>
<dbReference type="PATRIC" id="fig|348824.6.peg.6657"/>
<dbReference type="AlphaFoldDB" id="W6RQ90"/>
<name>W6RQ90_9HYPH</name>
<gene>
    <name evidence="1" type="ORF">LPU83_pLPU83d_0975</name>
</gene>
<proteinExistence type="predicted"/>
<protein>
    <submittedName>
        <fullName evidence="1">Uncharacterized protein</fullName>
    </submittedName>
</protein>